<keyword evidence="2" id="KW-0732">Signal</keyword>
<dbReference type="Proteomes" id="UP000552757">
    <property type="component" value="Unassembled WGS sequence"/>
</dbReference>
<keyword evidence="4" id="KW-1185">Reference proteome</keyword>
<evidence type="ECO:0000256" key="1">
    <source>
        <dbReference type="SAM" id="MobiDB-lite"/>
    </source>
</evidence>
<organism evidence="3 4">
    <name type="scientific">Sphingobium fontiphilum</name>
    <dbReference type="NCBI Taxonomy" id="944425"/>
    <lineage>
        <taxon>Bacteria</taxon>
        <taxon>Pseudomonadati</taxon>
        <taxon>Pseudomonadota</taxon>
        <taxon>Alphaproteobacteria</taxon>
        <taxon>Sphingomonadales</taxon>
        <taxon>Sphingomonadaceae</taxon>
        <taxon>Sphingobium</taxon>
    </lineage>
</organism>
<feature type="chain" id="PRO_5031440366" evidence="2">
    <location>
        <begin position="23"/>
        <end position="182"/>
    </location>
</feature>
<reference evidence="3 4" key="1">
    <citation type="submission" date="2020-08" db="EMBL/GenBank/DDBJ databases">
        <title>Genomic Encyclopedia of Type Strains, Phase IV (KMG-IV): sequencing the most valuable type-strain genomes for metagenomic binning, comparative biology and taxonomic classification.</title>
        <authorList>
            <person name="Goeker M."/>
        </authorList>
    </citation>
    <scope>NUCLEOTIDE SEQUENCE [LARGE SCALE GENOMIC DNA]</scope>
    <source>
        <strain evidence="3 4">DSM 29348</strain>
    </source>
</reference>
<proteinExistence type="predicted"/>
<evidence type="ECO:0000313" key="4">
    <source>
        <dbReference type="Proteomes" id="UP000552757"/>
    </source>
</evidence>
<feature type="signal peptide" evidence="2">
    <location>
        <begin position="1"/>
        <end position="22"/>
    </location>
</feature>
<dbReference type="EMBL" id="JACIEB010000003">
    <property type="protein sequence ID" value="MBB3982197.1"/>
    <property type="molecule type" value="Genomic_DNA"/>
</dbReference>
<dbReference type="PROSITE" id="PS51257">
    <property type="entry name" value="PROKAR_LIPOPROTEIN"/>
    <property type="match status" value="1"/>
</dbReference>
<evidence type="ECO:0000313" key="3">
    <source>
        <dbReference type="EMBL" id="MBB3982197.1"/>
    </source>
</evidence>
<feature type="compositionally biased region" description="Low complexity" evidence="1">
    <location>
        <begin position="59"/>
        <end position="75"/>
    </location>
</feature>
<feature type="region of interest" description="Disordered" evidence="1">
    <location>
        <begin position="59"/>
        <end position="88"/>
    </location>
</feature>
<dbReference type="RefSeq" id="WP_246344440.1">
    <property type="nucleotide sequence ID" value="NZ_JACIEB010000003.1"/>
</dbReference>
<dbReference type="AlphaFoldDB" id="A0A7W6DKD5"/>
<gene>
    <name evidence="3" type="ORF">GGR44_001856</name>
</gene>
<name>A0A7W6DKD5_9SPHN</name>
<accession>A0A7W6DKD5</accession>
<protein>
    <submittedName>
        <fullName evidence="3">Putative membrane protein</fullName>
    </submittedName>
</protein>
<comment type="caution">
    <text evidence="3">The sequence shown here is derived from an EMBL/GenBank/DDBJ whole genome shotgun (WGS) entry which is preliminary data.</text>
</comment>
<evidence type="ECO:0000256" key="2">
    <source>
        <dbReference type="SAM" id="SignalP"/>
    </source>
</evidence>
<sequence>MRRRPCPLLAGLLLAASCAAQPADNAATADNATSPADNGVIAPVASGDIANAAVANAVAPQSPAARPVDSRQAAPSPRPARAPDPDYRAIGTEPFWAVTISGDHLRLTRPDHDPVERRGLIRDDDGRTLRYQAADIAIIVTPGPCSDGMSDAVWSDRVQIAFAEGTLKGCGGDRDDGWKDAP</sequence>